<protein>
    <submittedName>
        <fullName evidence="3">PorT family protein</fullName>
    </submittedName>
</protein>
<dbReference type="EMBL" id="CP080429">
    <property type="protein sequence ID" value="QYJ68229.1"/>
    <property type="molecule type" value="Genomic_DNA"/>
</dbReference>
<gene>
    <name evidence="3" type="ORF">K1I41_11985</name>
</gene>
<dbReference type="Proteomes" id="UP000825381">
    <property type="component" value="Chromosome"/>
</dbReference>
<proteinExistence type="predicted"/>
<feature type="chain" id="PRO_5047467577" evidence="1">
    <location>
        <begin position="21"/>
        <end position="189"/>
    </location>
</feature>
<evidence type="ECO:0000313" key="4">
    <source>
        <dbReference type="Proteomes" id="UP000825381"/>
    </source>
</evidence>
<feature type="domain" description="Outer membrane protein beta-barrel" evidence="2">
    <location>
        <begin position="19"/>
        <end position="165"/>
    </location>
</feature>
<feature type="signal peptide" evidence="1">
    <location>
        <begin position="1"/>
        <end position="20"/>
    </location>
</feature>
<sequence length="189" mass="20109">MKKILLSAVAVIALGVTAQAQEIKFGVKAGLNIADLGGDAETNGSRTGLHIGGLAEFKLTETFSVQPELVYSMQGAKSDNGVGGEFDLNLDYINVPIMAKYYVMEGLSIEAGPQIGFLMGAEFDGNDVKDNYKSIDFGLGGGVAYDLPMGVFFQARYYAGMSSITEDIEGVETVDTMNNVISLSVGYKF</sequence>
<dbReference type="SUPFAM" id="SSF56925">
    <property type="entry name" value="OMPA-like"/>
    <property type="match status" value="1"/>
</dbReference>
<keyword evidence="1" id="KW-0732">Signal</keyword>
<dbReference type="Pfam" id="PF13568">
    <property type="entry name" value="OMP_b-brl_2"/>
    <property type="match status" value="1"/>
</dbReference>
<dbReference type="InterPro" id="IPR025665">
    <property type="entry name" value="Beta-barrel_OMP_2"/>
</dbReference>
<evidence type="ECO:0000313" key="3">
    <source>
        <dbReference type="EMBL" id="QYJ68229.1"/>
    </source>
</evidence>
<evidence type="ECO:0000256" key="1">
    <source>
        <dbReference type="SAM" id="SignalP"/>
    </source>
</evidence>
<accession>A0ABX8VC50</accession>
<organism evidence="3 4">
    <name type="scientific">Flavobacterium litorale</name>
    <dbReference type="NCBI Taxonomy" id="2856519"/>
    <lineage>
        <taxon>Bacteria</taxon>
        <taxon>Pseudomonadati</taxon>
        <taxon>Bacteroidota</taxon>
        <taxon>Flavobacteriia</taxon>
        <taxon>Flavobacteriales</taxon>
        <taxon>Flavobacteriaceae</taxon>
        <taxon>Flavobacterium</taxon>
    </lineage>
</organism>
<reference evidence="3 4" key="1">
    <citation type="submission" date="2021-07" db="EMBL/GenBank/DDBJ databases">
        <title>Flavobacterium WSW3-B6 sp.nov, isolated from seaweed.</title>
        <authorList>
            <person name="Muhammad N."/>
            <person name="Ho H."/>
            <person name="Lee Y.-J."/>
            <person name="Nguyen T."/>
            <person name="Ho J."/>
            <person name="Kim S.-G."/>
        </authorList>
    </citation>
    <scope>NUCLEOTIDE SEQUENCE [LARGE SCALE GENOMIC DNA]</scope>
    <source>
        <strain evidence="3 4">WSW3-B6</strain>
    </source>
</reference>
<keyword evidence="4" id="KW-1185">Reference proteome</keyword>
<evidence type="ECO:0000259" key="2">
    <source>
        <dbReference type="Pfam" id="PF13568"/>
    </source>
</evidence>
<name>A0ABX8VC50_9FLAO</name>
<dbReference type="RefSeq" id="WP_220640572.1">
    <property type="nucleotide sequence ID" value="NZ_CP080429.1"/>
</dbReference>
<dbReference type="InterPro" id="IPR011250">
    <property type="entry name" value="OMP/PagP_B-barrel"/>
</dbReference>